<dbReference type="EMBL" id="BGOW01000002">
    <property type="protein sequence ID" value="GBL44724.1"/>
    <property type="molecule type" value="Genomic_DNA"/>
</dbReference>
<comment type="caution">
    <text evidence="2">The sequence shown here is derived from an EMBL/GenBank/DDBJ whole genome shotgun (WGS) entry which is preliminary data.</text>
</comment>
<keyword evidence="1" id="KW-0812">Transmembrane</keyword>
<dbReference type="Proteomes" id="UP000286806">
    <property type="component" value="Unassembled WGS sequence"/>
</dbReference>
<evidence type="ECO:0000313" key="3">
    <source>
        <dbReference type="Proteomes" id="UP000286806"/>
    </source>
</evidence>
<accession>A0A401JAY2</accession>
<dbReference type="AlphaFoldDB" id="A0A401JAY2"/>
<evidence type="ECO:0000313" key="2">
    <source>
        <dbReference type="EMBL" id="GBL44724.1"/>
    </source>
</evidence>
<keyword evidence="3" id="KW-1185">Reference proteome</keyword>
<protein>
    <submittedName>
        <fullName evidence="2">Uncharacterized protein</fullName>
    </submittedName>
</protein>
<gene>
    <name evidence="2" type="ORF">SFMTTN_0525</name>
</gene>
<dbReference type="OrthoDB" id="6197657at2"/>
<keyword evidence="1" id="KW-0472">Membrane</keyword>
<evidence type="ECO:0000256" key="1">
    <source>
        <dbReference type="SAM" id="Phobius"/>
    </source>
</evidence>
<organism evidence="2 3">
    <name type="scientific">Sulfuriferula multivorans</name>
    <dbReference type="NCBI Taxonomy" id="1559896"/>
    <lineage>
        <taxon>Bacteria</taxon>
        <taxon>Pseudomonadati</taxon>
        <taxon>Pseudomonadota</taxon>
        <taxon>Betaproteobacteria</taxon>
        <taxon>Nitrosomonadales</taxon>
        <taxon>Sulfuricellaceae</taxon>
        <taxon>Sulfuriferula</taxon>
    </lineage>
</organism>
<feature type="transmembrane region" description="Helical" evidence="1">
    <location>
        <begin position="7"/>
        <end position="26"/>
    </location>
</feature>
<sequence length="85" mass="9532">MQRIIQVLWPSFIAAGVMDIVLFTLLDPVALIYQDAPLFTTRLGAYSLGFFLFWLFGTVSSALTCYFQCSTAQLNKICKSSEPKN</sequence>
<reference evidence="2 3" key="1">
    <citation type="journal article" date="2019" name="Front. Microbiol.">
        <title>Genomes of Neutrophilic Sulfur-Oxidizing Chemolithoautotrophs Representing 9 Proteobacterial Species From 8 Genera.</title>
        <authorList>
            <person name="Watanabe T."/>
            <person name="Kojima H."/>
            <person name="Umezawa K."/>
            <person name="Hori C."/>
            <person name="Takasuka T.E."/>
            <person name="Kato Y."/>
            <person name="Fukui M."/>
        </authorList>
    </citation>
    <scope>NUCLEOTIDE SEQUENCE [LARGE SCALE GENOMIC DNA]</scope>
    <source>
        <strain evidence="2 3">TTN</strain>
    </source>
</reference>
<feature type="transmembrane region" description="Helical" evidence="1">
    <location>
        <begin position="46"/>
        <end position="67"/>
    </location>
</feature>
<proteinExistence type="predicted"/>
<keyword evidence="1" id="KW-1133">Transmembrane helix</keyword>
<dbReference type="RefSeq" id="WP_124703549.1">
    <property type="nucleotide sequence ID" value="NZ_BGOW01000002.1"/>
</dbReference>
<name>A0A401JAY2_9PROT</name>